<dbReference type="InterPro" id="IPR000073">
    <property type="entry name" value="AB_hydrolase_1"/>
</dbReference>
<proteinExistence type="predicted"/>
<dbReference type="InterPro" id="IPR050228">
    <property type="entry name" value="Carboxylesterase_BioH"/>
</dbReference>
<dbReference type="Pfam" id="PF12697">
    <property type="entry name" value="Abhydrolase_6"/>
    <property type="match status" value="1"/>
</dbReference>
<dbReference type="RefSeq" id="WP_344851763.1">
    <property type="nucleotide sequence ID" value="NZ_BAABBY010000006.1"/>
</dbReference>
<keyword evidence="2" id="KW-0378">Hydrolase</keyword>
<organism evidence="2 3">
    <name type="scientific">Pedobacter jeongneungensis</name>
    <dbReference type="NCBI Taxonomy" id="947309"/>
    <lineage>
        <taxon>Bacteria</taxon>
        <taxon>Pseudomonadati</taxon>
        <taxon>Bacteroidota</taxon>
        <taxon>Sphingobacteriia</taxon>
        <taxon>Sphingobacteriales</taxon>
        <taxon>Sphingobacteriaceae</taxon>
        <taxon>Pedobacter</taxon>
    </lineage>
</organism>
<dbReference type="SUPFAM" id="SSF53474">
    <property type="entry name" value="alpha/beta-Hydrolases"/>
    <property type="match status" value="1"/>
</dbReference>
<comment type="caution">
    <text evidence="2">The sequence shown here is derived from an EMBL/GenBank/DDBJ whole genome shotgun (WGS) entry which is preliminary data.</text>
</comment>
<dbReference type="Gene3D" id="3.40.50.1820">
    <property type="entry name" value="alpha/beta hydrolase"/>
    <property type="match status" value="1"/>
</dbReference>
<dbReference type="GO" id="GO:0016787">
    <property type="term" value="F:hydrolase activity"/>
    <property type="evidence" value="ECO:0007669"/>
    <property type="project" value="UniProtKB-KW"/>
</dbReference>
<dbReference type="Proteomes" id="UP001501772">
    <property type="component" value="Unassembled WGS sequence"/>
</dbReference>
<dbReference type="PANTHER" id="PTHR43194:SF2">
    <property type="entry name" value="PEROXISOMAL MEMBRANE PROTEIN LPX1"/>
    <property type="match status" value="1"/>
</dbReference>
<accession>A0ABP8BF65</accession>
<dbReference type="PANTHER" id="PTHR43194">
    <property type="entry name" value="HYDROLASE ALPHA/BETA FOLD FAMILY"/>
    <property type="match status" value="1"/>
</dbReference>
<dbReference type="EMBL" id="BAABBY010000006">
    <property type="protein sequence ID" value="GAA4205371.1"/>
    <property type="molecule type" value="Genomic_DNA"/>
</dbReference>
<name>A0ABP8BF65_9SPHI</name>
<feature type="domain" description="AB hydrolase-1" evidence="1">
    <location>
        <begin position="5"/>
        <end position="234"/>
    </location>
</feature>
<keyword evidence="3" id="KW-1185">Reference proteome</keyword>
<evidence type="ECO:0000313" key="2">
    <source>
        <dbReference type="EMBL" id="GAA4205371.1"/>
    </source>
</evidence>
<gene>
    <name evidence="2" type="ORF">GCM10022289_24670</name>
</gene>
<dbReference type="InterPro" id="IPR029058">
    <property type="entry name" value="AB_hydrolase_fold"/>
</dbReference>
<protein>
    <submittedName>
        <fullName evidence="2">Alpha/beta hydrolase</fullName>
    </submittedName>
</protein>
<sequence>MKNTIILIHGMFQNPKSWENWISFFESKGYDVIAPAWPLHEGEPAALRQNPPAGLGTLELDTIITAIETLIYGLPEKPIVIGHSVGGLITQILVNRGLAKIGVAISSVAPNSMVTFDWSFIKNAATIANPFKGDEPIYMDEETFLGAFANTLSEAESRLAYDETATHDSRNVFRDCMGSSAQIDVELPHAPLLFIGGEEDKICPADLINKIAKAYTDEGSATAVEIVPGKSHFICNEPGWETIAASIENWIAQRPETNISDPIVAHYQ</sequence>
<evidence type="ECO:0000313" key="3">
    <source>
        <dbReference type="Proteomes" id="UP001501772"/>
    </source>
</evidence>
<reference evidence="3" key="1">
    <citation type="journal article" date="2019" name="Int. J. Syst. Evol. Microbiol.">
        <title>The Global Catalogue of Microorganisms (GCM) 10K type strain sequencing project: providing services to taxonomists for standard genome sequencing and annotation.</title>
        <authorList>
            <consortium name="The Broad Institute Genomics Platform"/>
            <consortium name="The Broad Institute Genome Sequencing Center for Infectious Disease"/>
            <person name="Wu L."/>
            <person name="Ma J."/>
        </authorList>
    </citation>
    <scope>NUCLEOTIDE SEQUENCE [LARGE SCALE GENOMIC DNA]</scope>
    <source>
        <strain evidence="3">JCM 17626</strain>
    </source>
</reference>
<evidence type="ECO:0000259" key="1">
    <source>
        <dbReference type="Pfam" id="PF12697"/>
    </source>
</evidence>